<evidence type="ECO:0000313" key="6">
    <source>
        <dbReference type="EMBL" id="OKP13988.1"/>
    </source>
</evidence>
<dbReference type="Pfam" id="PF08427">
    <property type="entry name" value="ARMH3_C"/>
    <property type="match status" value="1"/>
</dbReference>
<evidence type="ECO:0000256" key="4">
    <source>
        <dbReference type="ARBA" id="ARBA00023136"/>
    </source>
</evidence>
<dbReference type="InterPro" id="IPR013636">
    <property type="entry name" value="ARMH3_C"/>
</dbReference>
<accession>A0A1Q5UNC6</accession>
<organism evidence="6 7">
    <name type="scientific">Penicillium subrubescens</name>
    <dbReference type="NCBI Taxonomy" id="1316194"/>
    <lineage>
        <taxon>Eukaryota</taxon>
        <taxon>Fungi</taxon>
        <taxon>Dikarya</taxon>
        <taxon>Ascomycota</taxon>
        <taxon>Pezizomycotina</taxon>
        <taxon>Eurotiomycetes</taxon>
        <taxon>Eurotiomycetidae</taxon>
        <taxon>Eurotiales</taxon>
        <taxon>Aspergillaceae</taxon>
        <taxon>Penicillium</taxon>
    </lineage>
</organism>
<gene>
    <name evidence="6" type="ORF">PENSUB_257</name>
</gene>
<keyword evidence="4" id="KW-0472">Membrane</keyword>
<comment type="subcellular location">
    <subcellularLocation>
        <location evidence="1">Membrane</location>
    </subcellularLocation>
</comment>
<proteinExistence type="predicted"/>
<protein>
    <submittedName>
        <fullName evidence="6">UPF0588 membrane protein C20F10.02c</fullName>
    </submittedName>
</protein>
<dbReference type="GO" id="GO:0005829">
    <property type="term" value="C:cytosol"/>
    <property type="evidence" value="ECO:0007669"/>
    <property type="project" value="TreeGrafter"/>
</dbReference>
<feature type="domain" description="Armadillo-like helical" evidence="5">
    <location>
        <begin position="422"/>
        <end position="692"/>
    </location>
</feature>
<evidence type="ECO:0000313" key="7">
    <source>
        <dbReference type="Proteomes" id="UP000186955"/>
    </source>
</evidence>
<dbReference type="EMBL" id="MNBE01000120">
    <property type="protein sequence ID" value="OKP13988.1"/>
    <property type="molecule type" value="Genomic_DNA"/>
</dbReference>
<dbReference type="SMART" id="SM01158">
    <property type="entry name" value="DUF1741"/>
    <property type="match status" value="1"/>
</dbReference>
<evidence type="ECO:0000259" key="5">
    <source>
        <dbReference type="SMART" id="SM01158"/>
    </source>
</evidence>
<dbReference type="GO" id="GO:0016020">
    <property type="term" value="C:membrane"/>
    <property type="evidence" value="ECO:0007669"/>
    <property type="project" value="UniProtKB-SubCell"/>
</dbReference>
<dbReference type="AlphaFoldDB" id="A0A1Q5UNC6"/>
<dbReference type="InterPro" id="IPR039868">
    <property type="entry name" value="ARMD3-like"/>
</dbReference>
<comment type="caution">
    <text evidence="6">The sequence shown here is derived from an EMBL/GenBank/DDBJ whole genome shotgun (WGS) entry which is preliminary data.</text>
</comment>
<evidence type="ECO:0000256" key="1">
    <source>
        <dbReference type="ARBA" id="ARBA00004370"/>
    </source>
</evidence>
<reference evidence="6 7" key="1">
    <citation type="submission" date="2016-10" db="EMBL/GenBank/DDBJ databases">
        <title>Genome sequence of the ascomycete fungus Penicillium subrubescens.</title>
        <authorList>
            <person name="De Vries R.P."/>
            <person name="Peng M."/>
            <person name="Dilokpimol A."/>
            <person name="Hilden K."/>
            <person name="Makela M.R."/>
            <person name="Grigoriev I."/>
            <person name="Riley R."/>
            <person name="Granchi Z."/>
        </authorList>
    </citation>
    <scope>NUCLEOTIDE SEQUENCE [LARGE SCALE GENOMIC DNA]</scope>
    <source>
        <strain evidence="6 7">CBS 132785</strain>
    </source>
</reference>
<dbReference type="PANTHER" id="PTHR13608">
    <property type="entry name" value="ARMADILLO-LIKE HELICAL DOMAIN-CONTAINING PROTEIN 3"/>
    <property type="match status" value="1"/>
</dbReference>
<keyword evidence="3" id="KW-1133">Transmembrane helix</keyword>
<dbReference type="PANTHER" id="PTHR13608:SF3">
    <property type="entry name" value="ARMADILLO-LIKE HELICAL DOMAIN-CONTAINING PROTEIN 3"/>
    <property type="match status" value="1"/>
</dbReference>
<keyword evidence="7" id="KW-1185">Reference proteome</keyword>
<dbReference type="Proteomes" id="UP000186955">
    <property type="component" value="Unassembled WGS sequence"/>
</dbReference>
<evidence type="ECO:0000256" key="2">
    <source>
        <dbReference type="ARBA" id="ARBA00022692"/>
    </source>
</evidence>
<evidence type="ECO:0000256" key="3">
    <source>
        <dbReference type="ARBA" id="ARBA00022989"/>
    </source>
</evidence>
<keyword evidence="2" id="KW-0812">Transmembrane</keyword>
<name>A0A1Q5UNC6_9EURO</name>
<sequence length="693" mass="77346">MEASPLTQQSRPETFKPKIVQLYETLFKAPDDADVEPSEGFWREFFLLPPDRARLHSLLDGLSPDETLNLQVNTNEAPIRTCHSRGFFRSSSGRFLCIRCEYARAISNRVKSSTNSPLETLTVFLTSILSKKYTNPSSDVITVLAGLDEVDHVISEFVAVLDGIVRNGSSLELRRKAIRVAIAMTSGAYKTSLVSYFTHRDLFPSLMKYVNDSETPLQVFDPFLLLGLLANYNKFEFQNPYQLRLDDFVNEASIQQIVKGVGIACSGLRNGYVAVQDDIPEGWTLTNTLIFFGLRALAPGARDKANPPTAEEAKAMFADLPAQEAAILMATYDFANSNKLFGYHLVHMIPEKNEESPFSSFLSLSSYLLQHAYRSPRVAHYAELSLFTLRILVEDPTLCKHICTEGGKRRVRLCRQRQPYLPLVSGDRVLATVIFDAMIDTITHNLRRRLDVNIYSHTISITLRLLTYLSTNKIRLTYHWSELWRTLLSLMRFLTTYATDLSSNHNIKTLTSSLADLMAFCVSAGDTFLPDPASYDDLFYKLVETGPVISKFRDVYGFANTSTSAGTRGAVGVDPTSASKDIHAAAIDTLLSVSTHFYTLLFQSDGKDSAAAAAAAASPKVDGEPTPVALPSIKKKNLSPREVHRIIKQGYDTLSIQPPEGLTTWSRWRETEWKSELKKAARCAVDDARQLVA</sequence>